<dbReference type="Proteomes" id="UP000800200">
    <property type="component" value="Unassembled WGS sequence"/>
</dbReference>
<dbReference type="CDD" id="cd09917">
    <property type="entry name" value="F-box_SF"/>
    <property type="match status" value="1"/>
</dbReference>
<dbReference type="AlphaFoldDB" id="A0A6A6DI49"/>
<dbReference type="SUPFAM" id="SSF81383">
    <property type="entry name" value="F-box domain"/>
    <property type="match status" value="1"/>
</dbReference>
<proteinExistence type="predicted"/>
<dbReference type="Pfam" id="PF00646">
    <property type="entry name" value="F-box"/>
    <property type="match status" value="1"/>
</dbReference>
<evidence type="ECO:0000313" key="3">
    <source>
        <dbReference type="Proteomes" id="UP000800200"/>
    </source>
</evidence>
<feature type="domain" description="F-box" evidence="1">
    <location>
        <begin position="12"/>
        <end position="42"/>
    </location>
</feature>
<protein>
    <recommendedName>
        <fullName evidence="1">F-box domain-containing protein</fullName>
    </recommendedName>
</protein>
<keyword evidence="3" id="KW-1185">Reference proteome</keyword>
<accession>A0A6A6DI49</accession>
<sequence length="170" mass="19377">MASTYARVLNTPELLEAILAQLPPRDLLRAQCISCSFRDTIQASPTLQQALFFRPAPVKEPGVWTINPLLQDLFLPWRVFPETNWDLPEYATLELLDWNCSPETVAAFQHPSASWRRMFLIQPPSKKLAVIRHVHKRGGDSISRGELSFESNENDGVRMDALYDIPLSFL</sequence>
<dbReference type="EMBL" id="ML994674">
    <property type="protein sequence ID" value="KAF2178603.1"/>
    <property type="molecule type" value="Genomic_DNA"/>
</dbReference>
<feature type="non-terminal residue" evidence="2">
    <location>
        <position position="170"/>
    </location>
</feature>
<dbReference type="InterPro" id="IPR036047">
    <property type="entry name" value="F-box-like_dom_sf"/>
</dbReference>
<organism evidence="2 3">
    <name type="scientific">Zopfia rhizophila CBS 207.26</name>
    <dbReference type="NCBI Taxonomy" id="1314779"/>
    <lineage>
        <taxon>Eukaryota</taxon>
        <taxon>Fungi</taxon>
        <taxon>Dikarya</taxon>
        <taxon>Ascomycota</taxon>
        <taxon>Pezizomycotina</taxon>
        <taxon>Dothideomycetes</taxon>
        <taxon>Dothideomycetes incertae sedis</taxon>
        <taxon>Zopfiaceae</taxon>
        <taxon>Zopfia</taxon>
    </lineage>
</organism>
<evidence type="ECO:0000259" key="1">
    <source>
        <dbReference type="Pfam" id="PF00646"/>
    </source>
</evidence>
<gene>
    <name evidence="2" type="ORF">K469DRAFT_467003</name>
</gene>
<dbReference type="OrthoDB" id="3800738at2759"/>
<dbReference type="InterPro" id="IPR001810">
    <property type="entry name" value="F-box_dom"/>
</dbReference>
<name>A0A6A6DI49_9PEZI</name>
<evidence type="ECO:0000313" key="2">
    <source>
        <dbReference type="EMBL" id="KAF2178603.1"/>
    </source>
</evidence>
<reference evidence="2" key="1">
    <citation type="journal article" date="2020" name="Stud. Mycol.">
        <title>101 Dothideomycetes genomes: a test case for predicting lifestyles and emergence of pathogens.</title>
        <authorList>
            <person name="Haridas S."/>
            <person name="Albert R."/>
            <person name="Binder M."/>
            <person name="Bloem J."/>
            <person name="Labutti K."/>
            <person name="Salamov A."/>
            <person name="Andreopoulos B."/>
            <person name="Baker S."/>
            <person name="Barry K."/>
            <person name="Bills G."/>
            <person name="Bluhm B."/>
            <person name="Cannon C."/>
            <person name="Castanera R."/>
            <person name="Culley D."/>
            <person name="Daum C."/>
            <person name="Ezra D."/>
            <person name="Gonzalez J."/>
            <person name="Henrissat B."/>
            <person name="Kuo A."/>
            <person name="Liang C."/>
            <person name="Lipzen A."/>
            <person name="Lutzoni F."/>
            <person name="Magnuson J."/>
            <person name="Mondo S."/>
            <person name="Nolan M."/>
            <person name="Ohm R."/>
            <person name="Pangilinan J."/>
            <person name="Park H.-J."/>
            <person name="Ramirez L."/>
            <person name="Alfaro M."/>
            <person name="Sun H."/>
            <person name="Tritt A."/>
            <person name="Yoshinaga Y."/>
            <person name="Zwiers L.-H."/>
            <person name="Turgeon B."/>
            <person name="Goodwin S."/>
            <person name="Spatafora J."/>
            <person name="Crous P."/>
            <person name="Grigoriev I."/>
        </authorList>
    </citation>
    <scope>NUCLEOTIDE SEQUENCE</scope>
    <source>
        <strain evidence="2">CBS 207.26</strain>
    </source>
</reference>